<accession>A0ABX8B2B6</accession>
<keyword evidence="2" id="KW-0159">Chromosome partition</keyword>
<dbReference type="Proteomes" id="UP000677668">
    <property type="component" value="Chromosome 2"/>
</dbReference>
<evidence type="ECO:0000313" key="5">
    <source>
        <dbReference type="EMBL" id="QUV95140.1"/>
    </source>
</evidence>
<dbReference type="InterPro" id="IPR041468">
    <property type="entry name" value="HTH_ParB/Spo0J"/>
</dbReference>
<evidence type="ECO:0000256" key="3">
    <source>
        <dbReference type="SAM" id="MobiDB-lite"/>
    </source>
</evidence>
<dbReference type="CDD" id="cd16393">
    <property type="entry name" value="SPO0J_N"/>
    <property type="match status" value="1"/>
</dbReference>
<feature type="region of interest" description="Disordered" evidence="3">
    <location>
        <begin position="218"/>
        <end position="245"/>
    </location>
</feature>
<sequence length="300" mass="31725">MSKSKRFATSTTLSPARLSALADHVAAELGAEPAARVLDVPLDALRENPYQPRRTFDADALRDLTASIQQHGILQPLIGRREADGRVTVIAGHRRWQAARAAGLSAVPVVLRSEVSDADLQVLALIENLQREDLHAVEKARALGAVAQRFPTQAQAAQALGMKRSALAMWLRVLELDAAVLEVCATIPQCSLRMLLDLLALAPARRLAAARRLALGPSAGPAPEAGRAPAREGGQPAAAPTRKAEAPAGAAVFRFAYRLPDKPATLRVTVTTTARRAVTTAAEVRAALQAALDRLAAGEA</sequence>
<dbReference type="SUPFAM" id="SSF110849">
    <property type="entry name" value="ParB/Sulfiredoxin"/>
    <property type="match status" value="1"/>
</dbReference>
<evidence type="ECO:0000259" key="4">
    <source>
        <dbReference type="SMART" id="SM00470"/>
    </source>
</evidence>
<dbReference type="PANTHER" id="PTHR33375:SF1">
    <property type="entry name" value="CHROMOSOME-PARTITIONING PROTEIN PARB-RELATED"/>
    <property type="match status" value="1"/>
</dbReference>
<dbReference type="InterPro" id="IPR004437">
    <property type="entry name" value="ParB/RepB/Spo0J"/>
</dbReference>
<gene>
    <name evidence="5" type="ORF">J8C05_14040</name>
</gene>
<dbReference type="SMART" id="SM00470">
    <property type="entry name" value="ParB"/>
    <property type="match status" value="1"/>
</dbReference>
<dbReference type="InterPro" id="IPR036086">
    <property type="entry name" value="ParB/Sulfiredoxin_sf"/>
</dbReference>
<dbReference type="PANTHER" id="PTHR33375">
    <property type="entry name" value="CHROMOSOME-PARTITIONING PROTEIN PARB-RELATED"/>
    <property type="match status" value="1"/>
</dbReference>
<dbReference type="RefSeq" id="WP_211423378.1">
    <property type="nucleotide sequence ID" value="NZ_CP072643.1"/>
</dbReference>
<proteinExistence type="inferred from homology"/>
<dbReference type="SUPFAM" id="SSF109709">
    <property type="entry name" value="KorB DNA-binding domain-like"/>
    <property type="match status" value="1"/>
</dbReference>
<dbReference type="InterPro" id="IPR003115">
    <property type="entry name" value="ParB_N"/>
</dbReference>
<dbReference type="NCBIfam" id="TIGR00180">
    <property type="entry name" value="parB_part"/>
    <property type="match status" value="1"/>
</dbReference>
<protein>
    <submittedName>
        <fullName evidence="5">ParB/RepB/Spo0J family partition protein</fullName>
    </submittedName>
</protein>
<dbReference type="Pfam" id="PF02195">
    <property type="entry name" value="ParB_N"/>
    <property type="match status" value="1"/>
</dbReference>
<evidence type="ECO:0000256" key="1">
    <source>
        <dbReference type="ARBA" id="ARBA00006295"/>
    </source>
</evidence>
<evidence type="ECO:0000313" key="6">
    <source>
        <dbReference type="Proteomes" id="UP000677668"/>
    </source>
</evidence>
<reference evidence="5 6" key="1">
    <citation type="submission" date="2021-03" db="EMBL/GenBank/DDBJ databases">
        <title>Genomic and phenotypic characterization of Chloracidobacterium isolates provides evidence for multiple species.</title>
        <authorList>
            <person name="Saini M.K."/>
            <person name="Costas A.M.G."/>
            <person name="Tank M."/>
            <person name="Bryant D.A."/>
        </authorList>
    </citation>
    <scope>NUCLEOTIDE SEQUENCE [LARGE SCALE GENOMIC DNA]</scope>
    <source>
        <strain evidence="5 6">N</strain>
    </source>
</reference>
<dbReference type="EMBL" id="CP072643">
    <property type="protein sequence ID" value="QUV95140.1"/>
    <property type="molecule type" value="Genomic_DNA"/>
</dbReference>
<keyword evidence="6" id="KW-1185">Reference proteome</keyword>
<evidence type="ECO:0000256" key="2">
    <source>
        <dbReference type="ARBA" id="ARBA00022829"/>
    </source>
</evidence>
<name>A0ABX8B2B6_9BACT</name>
<feature type="domain" description="ParB-like N-terminal" evidence="4">
    <location>
        <begin position="38"/>
        <end position="129"/>
    </location>
</feature>
<dbReference type="Gene3D" id="1.10.10.2830">
    <property type="match status" value="1"/>
</dbReference>
<dbReference type="InterPro" id="IPR050336">
    <property type="entry name" value="Chromosome_partition/occlusion"/>
</dbReference>
<dbReference type="Gene3D" id="3.90.1530.30">
    <property type="match status" value="1"/>
</dbReference>
<dbReference type="Pfam" id="PF17762">
    <property type="entry name" value="HTH_ParB"/>
    <property type="match status" value="1"/>
</dbReference>
<organism evidence="5 6">
    <name type="scientific">Chloracidobacterium sp. N</name>
    <dbReference type="NCBI Taxonomy" id="2821540"/>
    <lineage>
        <taxon>Bacteria</taxon>
        <taxon>Pseudomonadati</taxon>
        <taxon>Acidobacteriota</taxon>
        <taxon>Terriglobia</taxon>
        <taxon>Terriglobales</taxon>
        <taxon>Acidobacteriaceae</taxon>
        <taxon>Chloracidobacterium</taxon>
        <taxon>Chloracidobacterium aggregatum</taxon>
    </lineage>
</organism>
<comment type="similarity">
    <text evidence="1">Belongs to the ParB family.</text>
</comment>